<evidence type="ECO:0000256" key="6">
    <source>
        <dbReference type="ARBA" id="ARBA00022741"/>
    </source>
</evidence>
<dbReference type="EC" id="6.3.3.1" evidence="3 12"/>
<keyword evidence="5 12" id="KW-0436">Ligase</keyword>
<dbReference type="Pfam" id="PF00586">
    <property type="entry name" value="AIRS"/>
    <property type="match status" value="1"/>
</dbReference>
<dbReference type="PANTHER" id="PTHR10520:SF12">
    <property type="entry name" value="TRIFUNCTIONAL PURINE BIOSYNTHETIC PROTEIN ADENOSINE-3"/>
    <property type="match status" value="1"/>
</dbReference>
<dbReference type="Gene3D" id="3.90.650.10">
    <property type="entry name" value="PurM-like C-terminal domain"/>
    <property type="match status" value="1"/>
</dbReference>
<evidence type="ECO:0000259" key="13">
    <source>
        <dbReference type="Pfam" id="PF00586"/>
    </source>
</evidence>
<proteinExistence type="inferred from homology"/>
<sequence>MEYVNYEDSGVNINEANKMVESIKDKLKENAGMYGAVFPIKNIVGEYKEPVLVMSTDGVGTKMILLEKKKRWDIAAQDLAAMVLNDIVCVGAKPLFFLDYYATGKLNSEDGSEFLNNLVKVLESVNCKLIGGETAELPGLLINGRVDVAGFGVGVVEKEEMLGKHKVCEGDIIIGLKSNGIHSNGFSLVRKLLEMGKLKFTEDLIAPTKLVVNQTLAVSKYIKSAAHITGGGIVENVPRVIPDGLTANIKFTWEIPEVFKEILNTGVLLKEAFRVFNMGIGMVYILDERNFDTVRDILKTFGEDVILLGKVTLGNEKIKISF</sequence>
<evidence type="ECO:0000256" key="5">
    <source>
        <dbReference type="ARBA" id="ARBA00022598"/>
    </source>
</evidence>
<comment type="pathway">
    <text evidence="1 12">Purine metabolism; IMP biosynthesis via de novo pathway; 5-amino-1-(5-phospho-D-ribosyl)imidazole from N(2)-formyl-N(1)-(5-phospho-D-ribosyl)glycinamide: step 2/2.</text>
</comment>
<evidence type="ECO:0000256" key="7">
    <source>
        <dbReference type="ARBA" id="ARBA00022840"/>
    </source>
</evidence>
<dbReference type="InterPro" id="IPR016188">
    <property type="entry name" value="PurM-like_N"/>
</dbReference>
<keyword evidence="12" id="KW-0658">Purine biosynthesis</keyword>
<name>A0ABX7S6U5_9BACT</name>
<feature type="domain" description="PurM-like N-terminal" evidence="13">
    <location>
        <begin position="51"/>
        <end position="156"/>
    </location>
</feature>
<evidence type="ECO:0000256" key="8">
    <source>
        <dbReference type="ARBA" id="ARBA00031908"/>
    </source>
</evidence>
<dbReference type="InterPro" id="IPR004733">
    <property type="entry name" value="PurM_cligase"/>
</dbReference>
<evidence type="ECO:0000256" key="9">
    <source>
        <dbReference type="ARBA" id="ARBA00032931"/>
    </source>
</evidence>
<dbReference type="InterPro" id="IPR036676">
    <property type="entry name" value="PurM-like_C_sf"/>
</dbReference>
<evidence type="ECO:0000256" key="11">
    <source>
        <dbReference type="ARBA" id="ARBA00049057"/>
    </source>
</evidence>
<keyword evidence="6 12" id="KW-0547">Nucleotide-binding</keyword>
<evidence type="ECO:0000256" key="10">
    <source>
        <dbReference type="ARBA" id="ARBA00033093"/>
    </source>
</evidence>
<evidence type="ECO:0000256" key="12">
    <source>
        <dbReference type="HAMAP-Rule" id="MF_00741"/>
    </source>
</evidence>
<dbReference type="SUPFAM" id="SSF56042">
    <property type="entry name" value="PurM C-terminal domain-like"/>
    <property type="match status" value="1"/>
</dbReference>
<comment type="subcellular location">
    <subcellularLocation>
        <location evidence="12">Cytoplasm</location>
    </subcellularLocation>
</comment>
<keyword evidence="7 12" id="KW-0067">ATP-binding</keyword>
<reference evidence="15 16" key="1">
    <citation type="submission" date="2021-03" db="EMBL/GenBank/DDBJ databases">
        <title>Thermosipho ferrireducens sp.nov., an anaerobic thermophilic iron-reducing bacterium isolated from a deep-sea hydrothermal sulfide deposits.</title>
        <authorList>
            <person name="Zeng X."/>
            <person name="Chen Y."/>
            <person name="Shao Z."/>
        </authorList>
    </citation>
    <scope>NUCLEOTIDE SEQUENCE [LARGE SCALE GENOMIC DNA]</scope>
    <source>
        <strain evidence="15 16">JL129W03</strain>
    </source>
</reference>
<dbReference type="EMBL" id="CP071446">
    <property type="protein sequence ID" value="QTA38302.1"/>
    <property type="molecule type" value="Genomic_DNA"/>
</dbReference>
<gene>
    <name evidence="12" type="primary">purM</name>
    <name evidence="15" type="ORF">JYK00_01830</name>
</gene>
<evidence type="ECO:0000313" key="16">
    <source>
        <dbReference type="Proteomes" id="UP000671862"/>
    </source>
</evidence>
<dbReference type="SUPFAM" id="SSF55326">
    <property type="entry name" value="PurM N-terminal domain-like"/>
    <property type="match status" value="1"/>
</dbReference>
<keyword evidence="16" id="KW-1185">Reference proteome</keyword>
<dbReference type="Gene3D" id="3.30.1330.10">
    <property type="entry name" value="PurM-like, N-terminal domain"/>
    <property type="match status" value="1"/>
</dbReference>
<organism evidence="15 16">
    <name type="scientific">Thermosipho ferrireducens</name>
    <dbReference type="NCBI Taxonomy" id="2571116"/>
    <lineage>
        <taxon>Bacteria</taxon>
        <taxon>Thermotogati</taxon>
        <taxon>Thermotogota</taxon>
        <taxon>Thermotogae</taxon>
        <taxon>Thermotogales</taxon>
        <taxon>Fervidobacteriaceae</taxon>
        <taxon>Thermosipho</taxon>
    </lineage>
</organism>
<dbReference type="NCBIfam" id="TIGR00878">
    <property type="entry name" value="purM"/>
    <property type="match status" value="1"/>
</dbReference>
<dbReference type="Pfam" id="PF02769">
    <property type="entry name" value="AIRS_C"/>
    <property type="match status" value="1"/>
</dbReference>
<comment type="similarity">
    <text evidence="2 12">Belongs to the AIR synthase family.</text>
</comment>
<dbReference type="GO" id="GO:0004641">
    <property type="term" value="F:phosphoribosylformylglycinamidine cyclo-ligase activity"/>
    <property type="evidence" value="ECO:0007669"/>
    <property type="project" value="UniProtKB-EC"/>
</dbReference>
<comment type="catalytic activity">
    <reaction evidence="11 12">
        <text>2-formamido-N(1)-(5-O-phospho-beta-D-ribosyl)acetamidine + ATP = 5-amino-1-(5-phospho-beta-D-ribosyl)imidazole + ADP + phosphate + H(+)</text>
        <dbReference type="Rhea" id="RHEA:23032"/>
        <dbReference type="ChEBI" id="CHEBI:15378"/>
        <dbReference type="ChEBI" id="CHEBI:30616"/>
        <dbReference type="ChEBI" id="CHEBI:43474"/>
        <dbReference type="ChEBI" id="CHEBI:137981"/>
        <dbReference type="ChEBI" id="CHEBI:147287"/>
        <dbReference type="ChEBI" id="CHEBI:456216"/>
        <dbReference type="EC" id="6.3.3.1"/>
    </reaction>
</comment>
<dbReference type="InterPro" id="IPR036921">
    <property type="entry name" value="PurM-like_N_sf"/>
</dbReference>
<dbReference type="RefSeq" id="WP_207567021.1">
    <property type="nucleotide sequence ID" value="NZ_CP071446.1"/>
</dbReference>
<protein>
    <recommendedName>
        <fullName evidence="4 12">Phosphoribosylformylglycinamidine cyclo-ligase</fullName>
        <ecNumber evidence="3 12">6.3.3.1</ecNumber>
    </recommendedName>
    <alternativeName>
        <fullName evidence="9 12">AIR synthase</fullName>
    </alternativeName>
    <alternativeName>
        <fullName evidence="10 12">AIRS</fullName>
    </alternativeName>
    <alternativeName>
        <fullName evidence="8 12">Phosphoribosyl-aminoimidazole synthetase</fullName>
    </alternativeName>
</protein>
<evidence type="ECO:0000256" key="3">
    <source>
        <dbReference type="ARBA" id="ARBA00013047"/>
    </source>
</evidence>
<evidence type="ECO:0000256" key="1">
    <source>
        <dbReference type="ARBA" id="ARBA00004686"/>
    </source>
</evidence>
<dbReference type="CDD" id="cd02196">
    <property type="entry name" value="PurM"/>
    <property type="match status" value="1"/>
</dbReference>
<feature type="domain" description="PurM-like C-terminal" evidence="14">
    <location>
        <begin position="169"/>
        <end position="315"/>
    </location>
</feature>
<dbReference type="HAMAP" id="MF_00741">
    <property type="entry name" value="AIRS"/>
    <property type="match status" value="1"/>
</dbReference>
<dbReference type="PANTHER" id="PTHR10520">
    <property type="entry name" value="TRIFUNCTIONAL PURINE BIOSYNTHETIC PROTEIN ADENOSINE-3-RELATED"/>
    <property type="match status" value="1"/>
</dbReference>
<dbReference type="Proteomes" id="UP000671862">
    <property type="component" value="Chromosome"/>
</dbReference>
<evidence type="ECO:0000256" key="4">
    <source>
        <dbReference type="ARBA" id="ARBA00020367"/>
    </source>
</evidence>
<evidence type="ECO:0000259" key="14">
    <source>
        <dbReference type="Pfam" id="PF02769"/>
    </source>
</evidence>
<evidence type="ECO:0000313" key="15">
    <source>
        <dbReference type="EMBL" id="QTA38302.1"/>
    </source>
</evidence>
<dbReference type="InterPro" id="IPR010918">
    <property type="entry name" value="PurM-like_C_dom"/>
</dbReference>
<accession>A0ABX7S6U5</accession>
<evidence type="ECO:0000256" key="2">
    <source>
        <dbReference type="ARBA" id="ARBA00010280"/>
    </source>
</evidence>
<keyword evidence="12" id="KW-0963">Cytoplasm</keyword>